<accession>A0AA88JE20</accession>
<gene>
    <name evidence="2" type="ORF">TIFTF001_055335</name>
    <name evidence="3" type="ORF">TIFTF001_055336</name>
</gene>
<reference evidence="3" key="1">
    <citation type="submission" date="2023-07" db="EMBL/GenBank/DDBJ databases">
        <title>draft genome sequence of fig (Ficus carica).</title>
        <authorList>
            <person name="Takahashi T."/>
            <person name="Nishimura K."/>
        </authorList>
    </citation>
    <scope>NUCLEOTIDE SEQUENCE</scope>
</reference>
<feature type="region of interest" description="Disordered" evidence="1">
    <location>
        <begin position="1"/>
        <end position="45"/>
    </location>
</feature>
<organism evidence="3 4">
    <name type="scientific">Ficus carica</name>
    <name type="common">Common fig</name>
    <dbReference type="NCBI Taxonomy" id="3494"/>
    <lineage>
        <taxon>Eukaryota</taxon>
        <taxon>Viridiplantae</taxon>
        <taxon>Streptophyta</taxon>
        <taxon>Embryophyta</taxon>
        <taxon>Tracheophyta</taxon>
        <taxon>Spermatophyta</taxon>
        <taxon>Magnoliopsida</taxon>
        <taxon>eudicotyledons</taxon>
        <taxon>Gunneridae</taxon>
        <taxon>Pentapetalae</taxon>
        <taxon>rosids</taxon>
        <taxon>fabids</taxon>
        <taxon>Rosales</taxon>
        <taxon>Moraceae</taxon>
        <taxon>Ficeae</taxon>
        <taxon>Ficus</taxon>
    </lineage>
</organism>
<protein>
    <submittedName>
        <fullName evidence="3">Uncharacterized protein</fullName>
    </submittedName>
</protein>
<dbReference type="EMBL" id="BTGU01017070">
    <property type="protein sequence ID" value="GMN73394.1"/>
    <property type="molecule type" value="Genomic_DNA"/>
</dbReference>
<dbReference type="EMBL" id="BTGU01017071">
    <property type="protein sequence ID" value="GMN73398.1"/>
    <property type="molecule type" value="Genomic_DNA"/>
</dbReference>
<evidence type="ECO:0000256" key="1">
    <source>
        <dbReference type="SAM" id="MobiDB-lite"/>
    </source>
</evidence>
<dbReference type="AlphaFoldDB" id="A0AA88JE20"/>
<comment type="caution">
    <text evidence="3">The sequence shown here is derived from an EMBL/GenBank/DDBJ whole genome shotgun (WGS) entry which is preliminary data.</text>
</comment>
<evidence type="ECO:0000313" key="4">
    <source>
        <dbReference type="Proteomes" id="UP001187192"/>
    </source>
</evidence>
<sequence length="45" mass="4574">MPGSQPNGKDIAGVDLKGNNNGSKTDRGGSQSTAKDIFAPASKKK</sequence>
<proteinExistence type="predicted"/>
<name>A0AA88JE20_FICCA</name>
<feature type="compositionally biased region" description="Polar residues" evidence="1">
    <location>
        <begin position="18"/>
        <end position="34"/>
    </location>
</feature>
<evidence type="ECO:0000313" key="3">
    <source>
        <dbReference type="EMBL" id="GMN73398.1"/>
    </source>
</evidence>
<evidence type="ECO:0000313" key="2">
    <source>
        <dbReference type="EMBL" id="GMN73394.1"/>
    </source>
</evidence>
<keyword evidence="4" id="KW-1185">Reference proteome</keyword>
<dbReference type="Proteomes" id="UP001187192">
    <property type="component" value="Unassembled WGS sequence"/>
</dbReference>